<dbReference type="EMBL" id="LKEA01000003">
    <property type="protein sequence ID" value="ROW10145.1"/>
    <property type="molecule type" value="Genomic_DNA"/>
</dbReference>
<evidence type="ECO:0000313" key="3">
    <source>
        <dbReference type="Proteomes" id="UP000283895"/>
    </source>
</evidence>
<feature type="compositionally biased region" description="Low complexity" evidence="1">
    <location>
        <begin position="323"/>
        <end position="332"/>
    </location>
</feature>
<proteinExistence type="predicted"/>
<gene>
    <name evidence="2" type="ORF">VMCG_01833</name>
</gene>
<keyword evidence="3" id="KW-1185">Reference proteome</keyword>
<protein>
    <submittedName>
        <fullName evidence="2">Uncharacterized protein</fullName>
    </submittedName>
</protein>
<evidence type="ECO:0000256" key="1">
    <source>
        <dbReference type="SAM" id="MobiDB-lite"/>
    </source>
</evidence>
<accession>A0A423X389</accession>
<dbReference type="Proteomes" id="UP000283895">
    <property type="component" value="Unassembled WGS sequence"/>
</dbReference>
<reference evidence="2 3" key="1">
    <citation type="submission" date="2015-09" db="EMBL/GenBank/DDBJ databases">
        <title>Host preference determinants of Valsa canker pathogens revealed by comparative genomics.</title>
        <authorList>
            <person name="Yin Z."/>
            <person name="Huang L."/>
        </authorList>
    </citation>
    <scope>NUCLEOTIDE SEQUENCE [LARGE SCALE GENOMIC DNA]</scope>
    <source>
        <strain evidence="2 3">03-1</strain>
    </source>
</reference>
<organism evidence="2 3">
    <name type="scientific">Cytospora schulzeri</name>
    <dbReference type="NCBI Taxonomy" id="448051"/>
    <lineage>
        <taxon>Eukaryota</taxon>
        <taxon>Fungi</taxon>
        <taxon>Dikarya</taxon>
        <taxon>Ascomycota</taxon>
        <taxon>Pezizomycotina</taxon>
        <taxon>Sordariomycetes</taxon>
        <taxon>Sordariomycetidae</taxon>
        <taxon>Diaporthales</taxon>
        <taxon>Cytosporaceae</taxon>
        <taxon>Cytospora</taxon>
    </lineage>
</organism>
<dbReference type="AlphaFoldDB" id="A0A423X389"/>
<feature type="region of interest" description="Disordered" evidence="1">
    <location>
        <begin position="308"/>
        <end position="346"/>
    </location>
</feature>
<name>A0A423X389_9PEZI</name>
<sequence length="360" mass="40525">MDALRESEQYIDFDESLLLKTHPRLGAAEDFNLSSEQVMKIFDINDSNFTPIPTRLVVPILKGRRNEHHSIRTHGWLYILEPQKWVPVVRHGNSVTASEFKTPSSKARRDILETKFNSDCKATVSFQGGGSYYGISAGVKQNSDITFEYSSTSMTEEDLRMTGVAGDQLVQELVLYPILRCKAIRKQRIDYTVNELTQELEWGTNSPRSESWERICVRSPRLARFEKMQLHPVPVNGGEREDNARLLPVPRIDSNGDFQVTTLLSHADWPDWYIYDAEFQDCAETIDLAASENDVAFCPTSCWTTELDDHDGKRSDTEPPSPETSANSPSSSVVGITAESQGHEGKDLLVAECALEPLDH</sequence>
<comment type="caution">
    <text evidence="2">The sequence shown here is derived from an EMBL/GenBank/DDBJ whole genome shotgun (WGS) entry which is preliminary data.</text>
</comment>
<evidence type="ECO:0000313" key="2">
    <source>
        <dbReference type="EMBL" id="ROW10145.1"/>
    </source>
</evidence>
<dbReference type="OrthoDB" id="4540679at2759"/>